<dbReference type="PROSITE" id="PS00217">
    <property type="entry name" value="SUGAR_TRANSPORT_2"/>
    <property type="match status" value="1"/>
</dbReference>
<feature type="binding site" evidence="14">
    <location>
        <position position="427"/>
    </location>
    <ligand>
        <name>substrate</name>
    </ligand>
</feature>
<dbReference type="SUPFAM" id="SSF51735">
    <property type="entry name" value="NAD(P)-binding Rossmann-fold domains"/>
    <property type="match status" value="1"/>
</dbReference>
<feature type="compositionally biased region" description="Polar residues" evidence="16">
    <location>
        <begin position="1"/>
        <end position="43"/>
    </location>
</feature>
<evidence type="ECO:0000313" key="19">
    <source>
        <dbReference type="EMBL" id="KAJ5349575.1"/>
    </source>
</evidence>
<evidence type="ECO:0000256" key="7">
    <source>
        <dbReference type="ARBA" id="ARBA00022692"/>
    </source>
</evidence>
<keyword evidence="11 17" id="KW-0472">Membrane</keyword>
<feature type="binding site" evidence="15">
    <location>
        <position position="367"/>
    </location>
    <ligand>
        <name>NAD(+)</name>
        <dbReference type="ChEBI" id="CHEBI:57540"/>
    </ligand>
</feature>
<feature type="transmembrane region" description="Helical" evidence="17">
    <location>
        <begin position="673"/>
        <end position="695"/>
    </location>
</feature>
<comment type="similarity">
    <text evidence="3">Belongs to the UDP-glucose/GDP-mannose dehydrogenase family.</text>
</comment>
<dbReference type="PROSITE" id="PS00216">
    <property type="entry name" value="SUGAR_TRANSPORT_1"/>
    <property type="match status" value="1"/>
</dbReference>
<keyword evidence="8 17" id="KW-1133">Transmembrane helix</keyword>
<dbReference type="GO" id="GO:0006024">
    <property type="term" value="P:glycosaminoglycan biosynthetic process"/>
    <property type="evidence" value="ECO:0007669"/>
    <property type="project" value="TreeGrafter"/>
</dbReference>
<feature type="binding site" evidence="15">
    <location>
        <position position="98"/>
    </location>
    <ligand>
        <name>NAD(+)</name>
        <dbReference type="ChEBI" id="CHEBI:57540"/>
    </ligand>
</feature>
<dbReference type="InterPro" id="IPR001732">
    <property type="entry name" value="UDP-Glc/GDP-Man_DH_N"/>
</dbReference>
<keyword evidence="20" id="KW-1185">Reference proteome</keyword>
<dbReference type="FunFam" id="1.20.5.100:FF:000001">
    <property type="entry name" value="UDP-glucose 6-dehydrogenase"/>
    <property type="match status" value="1"/>
</dbReference>
<comment type="similarity">
    <text evidence="4">Belongs to the major facilitator superfamily. Sugar transporter (TC 2.A.1.1) family.</text>
</comment>
<feature type="binding site" evidence="15">
    <location>
        <position position="220"/>
    </location>
    <ligand>
        <name>NAD(+)</name>
        <dbReference type="ChEBI" id="CHEBI:57540"/>
    </ligand>
</feature>
<dbReference type="GO" id="GO:0051287">
    <property type="term" value="F:NAD binding"/>
    <property type="evidence" value="ECO:0007669"/>
    <property type="project" value="InterPro"/>
</dbReference>
<dbReference type="InterPro" id="IPR028356">
    <property type="entry name" value="UDPglc_DH_euk"/>
</dbReference>
<evidence type="ECO:0000256" key="8">
    <source>
        <dbReference type="ARBA" id="ARBA00022989"/>
    </source>
</evidence>
<evidence type="ECO:0000313" key="20">
    <source>
        <dbReference type="Proteomes" id="UP001148299"/>
    </source>
</evidence>
<comment type="pathway">
    <text evidence="2">Nucleotide-sugar biosynthesis; UDP-alpha-D-glucuronate biosynthesis; UDP-alpha-D-glucuronate from UDP-alpha-D-glucose: step 1/1.</text>
</comment>
<comment type="catalytic activity">
    <reaction evidence="12">
        <text>UDP-alpha-D-glucose + 2 NAD(+) + H2O = UDP-alpha-D-glucuronate + 2 NADH + 3 H(+)</text>
        <dbReference type="Rhea" id="RHEA:23596"/>
        <dbReference type="ChEBI" id="CHEBI:15377"/>
        <dbReference type="ChEBI" id="CHEBI:15378"/>
        <dbReference type="ChEBI" id="CHEBI:57540"/>
        <dbReference type="ChEBI" id="CHEBI:57945"/>
        <dbReference type="ChEBI" id="CHEBI:58052"/>
        <dbReference type="ChEBI" id="CHEBI:58885"/>
        <dbReference type="EC" id="1.1.1.22"/>
    </reaction>
</comment>
<feature type="transmembrane region" description="Helical" evidence="17">
    <location>
        <begin position="1062"/>
        <end position="1083"/>
    </location>
</feature>
<feature type="binding site" evidence="14">
    <location>
        <position position="308"/>
    </location>
    <ligand>
        <name>substrate</name>
    </ligand>
</feature>
<dbReference type="EC" id="1.1.1.22" evidence="5"/>
<dbReference type="InterPro" id="IPR003663">
    <property type="entry name" value="Sugar/inositol_transpt"/>
</dbReference>
<comment type="subcellular location">
    <subcellularLocation>
        <location evidence="1">Membrane</location>
        <topology evidence="1">Multi-pass membrane protein</topology>
    </subcellularLocation>
</comment>
<dbReference type="SUPFAM" id="SSF52413">
    <property type="entry name" value="UDP-glucose/GDP-mannose dehydrogenase C-terminal domain"/>
    <property type="match status" value="1"/>
</dbReference>
<dbReference type="AlphaFoldDB" id="A0A9W9QYC0"/>
<feature type="compositionally biased region" description="Polar residues" evidence="16">
    <location>
        <begin position="128"/>
        <end position="150"/>
    </location>
</feature>
<feature type="transmembrane region" description="Helical" evidence="17">
    <location>
        <begin position="797"/>
        <end position="815"/>
    </location>
</feature>
<dbReference type="InterPro" id="IPR005828">
    <property type="entry name" value="MFS_sugar_transport-like"/>
</dbReference>
<evidence type="ECO:0000256" key="16">
    <source>
        <dbReference type="SAM" id="MobiDB-lite"/>
    </source>
</evidence>
<dbReference type="Gene3D" id="1.20.1250.20">
    <property type="entry name" value="MFS general substrate transporter like domains"/>
    <property type="match status" value="1"/>
</dbReference>
<dbReference type="PANTHER" id="PTHR11374:SF3">
    <property type="entry name" value="UDP-GLUCOSE 6-DEHYDROGENASE"/>
    <property type="match status" value="1"/>
</dbReference>
<evidence type="ECO:0000256" key="11">
    <source>
        <dbReference type="ARBA" id="ARBA00023136"/>
    </source>
</evidence>
<feature type="transmembrane region" description="Helical" evidence="17">
    <location>
        <begin position="935"/>
        <end position="954"/>
    </location>
</feature>
<evidence type="ECO:0000256" key="2">
    <source>
        <dbReference type="ARBA" id="ARBA00004701"/>
    </source>
</evidence>
<feature type="transmembrane region" description="Helical" evidence="17">
    <location>
        <begin position="966"/>
        <end position="986"/>
    </location>
</feature>
<feature type="domain" description="Major facilitator superfamily (MFS) profile" evidence="18">
    <location>
        <begin position="634"/>
        <end position="1087"/>
    </location>
</feature>
<feature type="transmembrane region" description="Helical" evidence="17">
    <location>
        <begin position="899"/>
        <end position="923"/>
    </location>
</feature>
<keyword evidence="7 17" id="KW-0812">Transmembrane</keyword>
<reference evidence="19" key="1">
    <citation type="submission" date="2022-12" db="EMBL/GenBank/DDBJ databases">
        <authorList>
            <person name="Petersen C."/>
        </authorList>
    </citation>
    <scope>NUCLEOTIDE SEQUENCE</scope>
    <source>
        <strain evidence="19">IBT 35675</strain>
    </source>
</reference>
<dbReference type="NCBIfam" id="TIGR03026">
    <property type="entry name" value="NDP-sugDHase"/>
    <property type="match status" value="1"/>
</dbReference>
<evidence type="ECO:0000256" key="3">
    <source>
        <dbReference type="ARBA" id="ARBA00006601"/>
    </source>
</evidence>
<dbReference type="SUPFAM" id="SSF48179">
    <property type="entry name" value="6-phosphogluconate dehydrogenase C-terminal domain-like"/>
    <property type="match status" value="1"/>
</dbReference>
<feature type="region of interest" description="Disordered" evidence="16">
    <location>
        <begin position="1"/>
        <end position="52"/>
    </location>
</feature>
<evidence type="ECO:0000256" key="13">
    <source>
        <dbReference type="PIRSR" id="PIRSR500134-1"/>
    </source>
</evidence>
<dbReference type="InterPro" id="IPR036259">
    <property type="entry name" value="MFS_trans_sf"/>
</dbReference>
<evidence type="ECO:0000256" key="9">
    <source>
        <dbReference type="ARBA" id="ARBA00023002"/>
    </source>
</evidence>
<evidence type="ECO:0000256" key="12">
    <source>
        <dbReference type="ARBA" id="ARBA00047473"/>
    </source>
</evidence>
<sequence>MSSLTSPELDSETILSTESTVPTTPEGSLNGGTDKSDANSPGTKATGDESDLDSSIFARPVRSICCVGAGYVGGPTAAVLALKNPHIRVTVVDKDERRIRRWNSQHLPIYEPGLAEIVRISRDGLSQAPENTVPSSNNDPEHVNSQSSPASTFRAPNLFFSANVAECIRESDIVIIAVNTPTKMRGSGAGSATDMTAFEAVAADVVQHARSGAIIVEKSTVPCRTAQMIQEMIGVRRRKAHFEILSNPEFLAAGTAIQDLLHPDRVIIGSSTTKDGQVAAETLAGVYAGFVDRSRIITTNIWSSELAKLVANSMLAQRLSSINSISAICEATGAEINEVSASIGMDSRVGDKFLRAGIGFGGSCFKKDVLSLVYLAESLGLKEVGAYWRQVVTMNEYQRDRFTSRVIKCLNNTLVGKKITLLGYAFKKNTSDTREAPALEIIKTLLDENPGEIAIFDPCCNPYVIESEIRQLHGYGPPALRDDGGAVKVYHNAYEACESSNAILIVTEFDEFRNTDSAVVAPPQQQQNEPSKDVQEGIVSNIGGMKDSASLVYLQERLNDEPNCAADCPDCQRENGKEIADRKLSDALPKQQVNWESIAESMSTPKWLFDGRCIIDIKKMTKLGIRVEMDIFDSAGVFSLKDHFYRMDTGIIGPVTDMKDFVAQFGGSQSATIHGLIVSSILIPAAISSFFAGFLADKFGRSKGISIGVFVFGVGAAIEAAAVHLAMFIVGRVVEGVGEGLFLGTLVVYICEISPTRVRGTFTTGPQLLITLGLVTGFFTCYGTSGIQGSMSWRTPFIVLASLSMTLSMVSLFFLPPSPRWLTIHGREGEATEAWNYLGVSQAEREKVEIELESAVSSPEEVHEKGTNVTRMAEIQVQAKPRHALLDLFSRDVRSRTGLAVFMMGMQQLSGIDGVLYYAPLLFQQAGLASSEASFLASGVSALVIFGVTIPALIWADQWGRRASTIYGGVALSITMFLIGALYASGTVHGSVGAGRCVVIVTIYIFAVIYSLTWGVGIKIYAAEIQPQRTRASATSLAHGSNWAANFLVALTTPILLSKSSYGAYFLFGGCSILTALVCALFMPETKGRSLNEIEDAFKRKSPRSSSVASRMLRPVLKWKS</sequence>
<dbReference type="InterPro" id="IPR028357">
    <property type="entry name" value="UDPglc_DH_bac"/>
</dbReference>
<dbReference type="PIRSF" id="PIRSF000124">
    <property type="entry name" value="UDPglc_GDPman_dh"/>
    <property type="match status" value="1"/>
</dbReference>
<dbReference type="GO" id="GO:0022857">
    <property type="term" value="F:transmembrane transporter activity"/>
    <property type="evidence" value="ECO:0007669"/>
    <property type="project" value="InterPro"/>
</dbReference>
<evidence type="ECO:0000256" key="17">
    <source>
        <dbReference type="SAM" id="Phobius"/>
    </source>
</evidence>
<dbReference type="FunFam" id="1.20.1250.20:FF:000134">
    <property type="entry name" value="MFS sugar transporter protein"/>
    <property type="match status" value="1"/>
</dbReference>
<keyword evidence="6" id="KW-0813">Transport</keyword>
<dbReference type="InterPro" id="IPR036291">
    <property type="entry name" value="NAD(P)-bd_dom_sf"/>
</dbReference>
<feature type="transmembrane region" description="Helical" evidence="17">
    <location>
        <begin position="736"/>
        <end position="755"/>
    </location>
</feature>
<evidence type="ECO:0000256" key="15">
    <source>
        <dbReference type="PIRSR" id="PIRSR500134-3"/>
    </source>
</evidence>
<dbReference type="Pfam" id="PF00984">
    <property type="entry name" value="UDPG_MGDP_dh"/>
    <property type="match status" value="1"/>
</dbReference>
<organism evidence="19 20">
    <name type="scientific">Penicillium brevicompactum</name>
    <dbReference type="NCBI Taxonomy" id="5074"/>
    <lineage>
        <taxon>Eukaryota</taxon>
        <taxon>Fungi</taxon>
        <taxon>Dikarya</taxon>
        <taxon>Ascomycota</taxon>
        <taxon>Pezizomycotina</taxon>
        <taxon>Eurotiomycetes</taxon>
        <taxon>Eurotiomycetidae</taxon>
        <taxon>Eurotiales</taxon>
        <taxon>Aspergillaceae</taxon>
        <taxon>Penicillium</taxon>
    </lineage>
</organism>
<dbReference type="InterPro" id="IPR014027">
    <property type="entry name" value="UDP-Glc/GDP-Man_DH_C"/>
</dbReference>
<dbReference type="GO" id="GO:0000271">
    <property type="term" value="P:polysaccharide biosynthetic process"/>
    <property type="evidence" value="ECO:0007669"/>
    <property type="project" value="InterPro"/>
</dbReference>
<dbReference type="PROSITE" id="PS50850">
    <property type="entry name" value="MFS"/>
    <property type="match status" value="1"/>
</dbReference>
<keyword evidence="9" id="KW-0560">Oxidoreductase</keyword>
<dbReference type="Pfam" id="PF00083">
    <property type="entry name" value="Sugar_tr"/>
    <property type="match status" value="1"/>
</dbReference>
<proteinExistence type="inferred from homology"/>
<evidence type="ECO:0000256" key="10">
    <source>
        <dbReference type="ARBA" id="ARBA00023027"/>
    </source>
</evidence>
<feature type="transmembrane region" description="Helical" evidence="17">
    <location>
        <begin position="707"/>
        <end position="730"/>
    </location>
</feature>
<dbReference type="GO" id="GO:0005634">
    <property type="term" value="C:nucleus"/>
    <property type="evidence" value="ECO:0007669"/>
    <property type="project" value="TreeGrafter"/>
</dbReference>
<evidence type="ECO:0000256" key="5">
    <source>
        <dbReference type="ARBA" id="ARBA00012954"/>
    </source>
</evidence>
<gene>
    <name evidence="19" type="ORF">N7541_007302</name>
</gene>
<keyword evidence="10 15" id="KW-0520">NAD</keyword>
<feature type="transmembrane region" description="Helical" evidence="17">
    <location>
        <begin position="998"/>
        <end position="1022"/>
    </location>
</feature>
<dbReference type="InterPro" id="IPR036220">
    <property type="entry name" value="UDP-Glc/GDP-Man_DH_C_sf"/>
</dbReference>
<feature type="transmembrane region" description="Helical" evidence="17">
    <location>
        <begin position="767"/>
        <end position="785"/>
    </location>
</feature>
<dbReference type="InterPro" id="IPR005829">
    <property type="entry name" value="Sugar_transporter_CS"/>
</dbReference>
<feature type="region of interest" description="Disordered" evidence="16">
    <location>
        <begin position="126"/>
        <end position="150"/>
    </location>
</feature>
<feature type="active site" description="Nucleophile" evidence="13">
    <location>
        <position position="364"/>
    </location>
</feature>
<dbReference type="NCBIfam" id="TIGR00879">
    <property type="entry name" value="SP"/>
    <property type="match status" value="1"/>
</dbReference>
<dbReference type="Pfam" id="PF03720">
    <property type="entry name" value="UDPG_MGDP_dh_C"/>
    <property type="match status" value="1"/>
</dbReference>
<evidence type="ECO:0000259" key="18">
    <source>
        <dbReference type="PROSITE" id="PS50850"/>
    </source>
</evidence>
<dbReference type="GO" id="GO:0003979">
    <property type="term" value="F:UDP-glucose 6-dehydrogenase activity"/>
    <property type="evidence" value="ECO:0007669"/>
    <property type="project" value="UniProtKB-EC"/>
</dbReference>
<dbReference type="InterPro" id="IPR008927">
    <property type="entry name" value="6-PGluconate_DH-like_C_sf"/>
</dbReference>
<feature type="transmembrane region" description="Helical" evidence="17">
    <location>
        <begin position="1034"/>
        <end position="1056"/>
    </location>
</feature>
<dbReference type="Proteomes" id="UP001148299">
    <property type="component" value="Unassembled WGS sequence"/>
</dbReference>
<dbReference type="GO" id="GO:0016020">
    <property type="term" value="C:membrane"/>
    <property type="evidence" value="ECO:0007669"/>
    <property type="project" value="UniProtKB-SubCell"/>
</dbReference>
<feature type="binding site" evidence="15">
    <location>
        <position position="434"/>
    </location>
    <ligand>
        <name>NAD(+)</name>
        <dbReference type="ChEBI" id="CHEBI:57540"/>
    </ligand>
</feature>
<accession>A0A9W9QYC0</accession>
<dbReference type="InterPro" id="IPR017476">
    <property type="entry name" value="UDP-Glc/GDP-Man"/>
</dbReference>
<dbReference type="InterPro" id="IPR020846">
    <property type="entry name" value="MFS_dom"/>
</dbReference>
<evidence type="ECO:0000256" key="6">
    <source>
        <dbReference type="ARBA" id="ARBA00022448"/>
    </source>
</evidence>
<dbReference type="SUPFAM" id="SSF103473">
    <property type="entry name" value="MFS general substrate transporter"/>
    <property type="match status" value="1"/>
</dbReference>
<feature type="binding site" evidence="14">
    <location>
        <position position="361"/>
    </location>
    <ligand>
        <name>substrate</name>
    </ligand>
</feature>
<dbReference type="Gene3D" id="3.40.50.720">
    <property type="entry name" value="NAD(P)-binding Rossmann-like Domain"/>
    <property type="match status" value="2"/>
</dbReference>
<dbReference type="Pfam" id="PF03721">
    <property type="entry name" value="UDPG_MGDP_dh_N"/>
    <property type="match status" value="2"/>
</dbReference>
<name>A0A9W9QYC0_PENBR</name>
<dbReference type="PRINTS" id="PR00171">
    <property type="entry name" value="SUGRTRNSPORT"/>
</dbReference>
<comment type="caution">
    <text evidence="19">The sequence shown here is derived from an EMBL/GenBank/DDBJ whole genome shotgun (WGS) entry which is preliminary data.</text>
</comment>
<feature type="binding site" evidence="15">
    <location>
        <position position="93"/>
    </location>
    <ligand>
        <name>NAD(+)</name>
        <dbReference type="ChEBI" id="CHEBI:57540"/>
    </ligand>
</feature>
<evidence type="ECO:0000256" key="14">
    <source>
        <dbReference type="PIRSR" id="PIRSR500134-2"/>
    </source>
</evidence>
<dbReference type="PANTHER" id="PTHR11374">
    <property type="entry name" value="UDP-GLUCOSE DEHYDROGENASE/UDP-MANNAC DEHYDROGENASE"/>
    <property type="match status" value="1"/>
</dbReference>
<feature type="binding site" evidence="14">
    <location>
        <begin position="353"/>
        <end position="357"/>
    </location>
    <ligand>
        <name>substrate</name>
    </ligand>
</feature>
<dbReference type="InterPro" id="IPR014026">
    <property type="entry name" value="UDP-Glc/GDP-Man_DH_dimer"/>
</dbReference>
<evidence type="ECO:0000256" key="4">
    <source>
        <dbReference type="ARBA" id="ARBA00010992"/>
    </source>
</evidence>
<dbReference type="Gene3D" id="1.20.5.100">
    <property type="entry name" value="Cytochrome c1, transmembrane anchor, C-terminal"/>
    <property type="match status" value="1"/>
</dbReference>
<dbReference type="SMART" id="SM00984">
    <property type="entry name" value="UDPG_MGDP_dh_C"/>
    <property type="match status" value="1"/>
</dbReference>
<reference evidence="19" key="2">
    <citation type="journal article" date="2023" name="IMA Fungus">
        <title>Comparative genomic study of the Penicillium genus elucidates a diverse pangenome and 15 lateral gene transfer events.</title>
        <authorList>
            <person name="Petersen C."/>
            <person name="Sorensen T."/>
            <person name="Nielsen M.R."/>
            <person name="Sondergaard T.E."/>
            <person name="Sorensen J.L."/>
            <person name="Fitzpatrick D.A."/>
            <person name="Frisvad J.C."/>
            <person name="Nielsen K.L."/>
        </authorList>
    </citation>
    <scope>NUCLEOTIDE SEQUENCE</scope>
    <source>
        <strain evidence="19">IBT 35675</strain>
    </source>
</reference>
<protein>
    <recommendedName>
        <fullName evidence="5">UDP-glucose 6-dehydrogenase</fullName>
        <ecNumber evidence="5">1.1.1.22</ecNumber>
    </recommendedName>
</protein>
<dbReference type="PIRSF" id="PIRSF500134">
    <property type="entry name" value="UDPglc_DH_bac"/>
    <property type="match status" value="1"/>
</dbReference>
<dbReference type="EMBL" id="JAPZBR010000006">
    <property type="protein sequence ID" value="KAJ5349575.1"/>
    <property type="molecule type" value="Genomic_DNA"/>
</dbReference>
<evidence type="ECO:0000256" key="1">
    <source>
        <dbReference type="ARBA" id="ARBA00004141"/>
    </source>
</evidence>
<feature type="binding site" evidence="15">
    <location>
        <position position="180"/>
    </location>
    <ligand>
        <name>NAD(+)</name>
        <dbReference type="ChEBI" id="CHEBI:57540"/>
    </ligand>
</feature>